<keyword evidence="2" id="KW-1133">Transmembrane helix</keyword>
<reference evidence="4" key="1">
    <citation type="submission" date="2013-11" db="EMBL/GenBank/DDBJ databases">
        <title>The genomic landscape of the Guanapo guppy.</title>
        <authorList>
            <person name="Kuenstner A."/>
            <person name="Dreyer C."/>
        </authorList>
    </citation>
    <scope>NUCLEOTIDE SEQUENCE</scope>
    <source>
        <strain evidence="4">Guanapo</strain>
    </source>
</reference>
<evidence type="ECO:0000256" key="1">
    <source>
        <dbReference type="ARBA" id="ARBA00010090"/>
    </source>
</evidence>
<dbReference type="GeneTree" id="ENSGT01030000234599"/>
<keyword evidence="2" id="KW-0812">Transmembrane</keyword>
<reference evidence="3" key="3">
    <citation type="submission" date="2025-09" db="UniProtKB">
        <authorList>
            <consortium name="Ensembl"/>
        </authorList>
    </citation>
    <scope>IDENTIFICATION</scope>
    <source>
        <strain evidence="3">Guanapo</strain>
    </source>
</reference>
<dbReference type="PANTHER" id="PTHR14096:SF57">
    <property type="entry name" value="APOLIPOPROTEIN L4"/>
    <property type="match status" value="1"/>
</dbReference>
<sequence length="236" mass="25697">MDDDFRMMFLFQRINYSIFVNKYNDELPEMLQFLDEIEQCAVQLDRMNKGAKISSVTGSSVAAVGGILSIVGLALIPVTAGVSMGLTIAGASLGATSAANSLVTTVVESRVNKKQTKQANTAFQRFMLGVQRIQDCLEEAAEIPYAEVTQSSEDVLYREKGRAVGTSARAGLIALNALFLGMDIYFITTDGMALAKGTETTVSKFLRARAALWLSEIETWGKIHNSLCRQTFLTKG</sequence>
<dbReference type="InterPro" id="IPR008405">
    <property type="entry name" value="ApoL"/>
</dbReference>
<dbReference type="STRING" id="8081.ENSPREP00000017221"/>
<dbReference type="Bgee" id="ENSPREG00000011629">
    <property type="expression patterns" value="Expressed in caudal fin"/>
</dbReference>
<dbReference type="GO" id="GO:0005576">
    <property type="term" value="C:extracellular region"/>
    <property type="evidence" value="ECO:0007669"/>
    <property type="project" value="InterPro"/>
</dbReference>
<accession>A0A3P9P5U9</accession>
<evidence type="ECO:0000313" key="3">
    <source>
        <dbReference type="Ensembl" id="ENSPREP00000017221.1"/>
    </source>
</evidence>
<evidence type="ECO:0000256" key="2">
    <source>
        <dbReference type="SAM" id="Phobius"/>
    </source>
</evidence>
<dbReference type="GO" id="GO:0016020">
    <property type="term" value="C:membrane"/>
    <property type="evidence" value="ECO:0007669"/>
    <property type="project" value="TreeGrafter"/>
</dbReference>
<dbReference type="AlphaFoldDB" id="A0A3P9P5U9"/>
<evidence type="ECO:0000313" key="4">
    <source>
        <dbReference type="Proteomes" id="UP000242638"/>
    </source>
</evidence>
<dbReference type="Proteomes" id="UP000242638">
    <property type="component" value="Unassembled WGS sequence"/>
</dbReference>
<organism evidence="3 4">
    <name type="scientific">Poecilia reticulata</name>
    <name type="common">Guppy</name>
    <name type="synonym">Acanthophacelus reticulatus</name>
    <dbReference type="NCBI Taxonomy" id="8081"/>
    <lineage>
        <taxon>Eukaryota</taxon>
        <taxon>Metazoa</taxon>
        <taxon>Chordata</taxon>
        <taxon>Craniata</taxon>
        <taxon>Vertebrata</taxon>
        <taxon>Euteleostomi</taxon>
        <taxon>Actinopterygii</taxon>
        <taxon>Neopterygii</taxon>
        <taxon>Teleostei</taxon>
        <taxon>Neoteleostei</taxon>
        <taxon>Acanthomorphata</taxon>
        <taxon>Ovalentaria</taxon>
        <taxon>Atherinomorphae</taxon>
        <taxon>Cyprinodontiformes</taxon>
        <taxon>Poeciliidae</taxon>
        <taxon>Poeciliinae</taxon>
        <taxon>Poecilia</taxon>
    </lineage>
</organism>
<feature type="transmembrane region" description="Helical" evidence="2">
    <location>
        <begin position="56"/>
        <end position="76"/>
    </location>
</feature>
<proteinExistence type="inferred from homology"/>
<protein>
    <submittedName>
        <fullName evidence="3">Uncharacterized protein</fullName>
    </submittedName>
</protein>
<dbReference type="Pfam" id="PF05461">
    <property type="entry name" value="ApoL"/>
    <property type="match status" value="1"/>
</dbReference>
<keyword evidence="4" id="KW-1185">Reference proteome</keyword>
<name>A0A3P9P5U9_POERE</name>
<dbReference type="PANTHER" id="PTHR14096">
    <property type="entry name" value="APOLIPOPROTEIN L"/>
    <property type="match status" value="1"/>
</dbReference>
<comment type="similarity">
    <text evidence="1">Belongs to the apolipoprotein L family.</text>
</comment>
<reference evidence="3" key="2">
    <citation type="submission" date="2025-08" db="UniProtKB">
        <authorList>
            <consortium name="Ensembl"/>
        </authorList>
    </citation>
    <scope>IDENTIFICATION</scope>
    <source>
        <strain evidence="3">Guanapo</strain>
    </source>
</reference>
<dbReference type="GO" id="GO:0042157">
    <property type="term" value="P:lipoprotein metabolic process"/>
    <property type="evidence" value="ECO:0007669"/>
    <property type="project" value="InterPro"/>
</dbReference>
<dbReference type="Ensembl" id="ENSPRET00000017405.1">
    <property type="protein sequence ID" value="ENSPREP00000017221.1"/>
    <property type="gene ID" value="ENSPREG00000011629.1"/>
</dbReference>
<dbReference type="GO" id="GO:0006869">
    <property type="term" value="P:lipid transport"/>
    <property type="evidence" value="ECO:0007669"/>
    <property type="project" value="InterPro"/>
</dbReference>
<dbReference type="GO" id="GO:0008289">
    <property type="term" value="F:lipid binding"/>
    <property type="evidence" value="ECO:0007669"/>
    <property type="project" value="InterPro"/>
</dbReference>
<keyword evidence="2" id="KW-0472">Membrane</keyword>
<feature type="transmembrane region" description="Helical" evidence="2">
    <location>
        <begin position="82"/>
        <end position="107"/>
    </location>
</feature>
<dbReference type="OMA" id="NINTYHR"/>